<evidence type="ECO:0000256" key="3">
    <source>
        <dbReference type="ARBA" id="ARBA00022448"/>
    </source>
</evidence>
<evidence type="ECO:0000256" key="4">
    <source>
        <dbReference type="ARBA" id="ARBA00022475"/>
    </source>
</evidence>
<dbReference type="Pfam" id="PF00005">
    <property type="entry name" value="ABC_tran"/>
    <property type="match status" value="2"/>
</dbReference>
<evidence type="ECO:0000256" key="7">
    <source>
        <dbReference type="ARBA" id="ARBA00022840"/>
    </source>
</evidence>
<reference evidence="11 12" key="1">
    <citation type="submission" date="2021-02" db="EMBL/GenBank/DDBJ databases">
        <title>Genomic and phenotypic characterization of Pseudomonas hygromyciniae, a novel bacterial species discovered from a commercially purchased antibiotic vial.</title>
        <authorList>
            <person name="Turner T.L."/>
            <person name="Mitra S.D."/>
            <person name="Kochan T.J."/>
            <person name="Pincus N.B."/>
            <person name="Lebrun-Corbin M."/>
            <person name="Cheung B."/>
            <person name="Gatesy S.W."/>
            <person name="Afzal T."/>
            <person name="Ozer E.A."/>
            <person name="Hauser A.R."/>
        </authorList>
    </citation>
    <scope>NUCLEOTIDE SEQUENCE [LARGE SCALE GENOMIC DNA]</scope>
    <source>
        <strain evidence="11 12">SDM007</strain>
    </source>
</reference>
<evidence type="ECO:0000256" key="9">
    <source>
        <dbReference type="ARBA" id="ARBA00023136"/>
    </source>
</evidence>
<dbReference type="RefSeq" id="WP_205518980.1">
    <property type="nucleotide sequence ID" value="NZ_CP070506.1"/>
</dbReference>
<evidence type="ECO:0000313" key="12">
    <source>
        <dbReference type="Proteomes" id="UP000663249"/>
    </source>
</evidence>
<dbReference type="InterPro" id="IPR003439">
    <property type="entry name" value="ABC_transporter-like_ATP-bd"/>
</dbReference>
<evidence type="ECO:0000256" key="2">
    <source>
        <dbReference type="ARBA" id="ARBA00005417"/>
    </source>
</evidence>
<dbReference type="PROSITE" id="PS00211">
    <property type="entry name" value="ABC_TRANSPORTER_1"/>
    <property type="match status" value="2"/>
</dbReference>
<dbReference type="InterPro" id="IPR050388">
    <property type="entry name" value="ABC_Ni/Peptide_Import"/>
</dbReference>
<keyword evidence="12" id="KW-1185">Reference proteome</keyword>
<dbReference type="PANTHER" id="PTHR43297:SF14">
    <property type="entry name" value="ATPASE AAA-TYPE CORE DOMAIN-CONTAINING PROTEIN"/>
    <property type="match status" value="1"/>
</dbReference>
<accession>A0ABX7K2H0</accession>
<feature type="domain" description="ABC transporter" evidence="10">
    <location>
        <begin position="282"/>
        <end position="530"/>
    </location>
</feature>
<dbReference type="Proteomes" id="UP000663249">
    <property type="component" value="Chromosome"/>
</dbReference>
<keyword evidence="7 11" id="KW-0067">ATP-binding</keyword>
<proteinExistence type="inferred from homology"/>
<dbReference type="InterPro" id="IPR017871">
    <property type="entry name" value="ABC_transporter-like_CS"/>
</dbReference>
<dbReference type="NCBIfam" id="NF007739">
    <property type="entry name" value="PRK10419.1"/>
    <property type="match status" value="2"/>
</dbReference>
<dbReference type="EMBL" id="CP070506">
    <property type="protein sequence ID" value="QSB40752.1"/>
    <property type="molecule type" value="Genomic_DNA"/>
</dbReference>
<dbReference type="CDD" id="cd03257">
    <property type="entry name" value="ABC_NikE_OppD_transporters"/>
    <property type="match status" value="2"/>
</dbReference>
<dbReference type="InterPro" id="IPR027417">
    <property type="entry name" value="P-loop_NTPase"/>
</dbReference>
<keyword evidence="4" id="KW-1003">Cell membrane</keyword>
<dbReference type="SMART" id="SM00382">
    <property type="entry name" value="AAA"/>
    <property type="match status" value="2"/>
</dbReference>
<dbReference type="NCBIfam" id="NF008453">
    <property type="entry name" value="PRK11308.1"/>
    <property type="match status" value="2"/>
</dbReference>
<evidence type="ECO:0000256" key="5">
    <source>
        <dbReference type="ARBA" id="ARBA00022519"/>
    </source>
</evidence>
<evidence type="ECO:0000256" key="8">
    <source>
        <dbReference type="ARBA" id="ARBA00022967"/>
    </source>
</evidence>
<dbReference type="InterPro" id="IPR003593">
    <property type="entry name" value="AAA+_ATPase"/>
</dbReference>
<keyword evidence="5" id="KW-0997">Cell inner membrane</keyword>
<dbReference type="InterPro" id="IPR013563">
    <property type="entry name" value="Oligopep_ABC_C"/>
</dbReference>
<evidence type="ECO:0000313" key="11">
    <source>
        <dbReference type="EMBL" id="QSB40752.1"/>
    </source>
</evidence>
<name>A0ABX7K2H0_9PSED</name>
<dbReference type="GO" id="GO:0005524">
    <property type="term" value="F:ATP binding"/>
    <property type="evidence" value="ECO:0007669"/>
    <property type="project" value="UniProtKB-KW"/>
</dbReference>
<organism evidence="11 12">
    <name type="scientific">Pseudomonas hygromyciniae</name>
    <dbReference type="NCBI Taxonomy" id="2812000"/>
    <lineage>
        <taxon>Bacteria</taxon>
        <taxon>Pseudomonadati</taxon>
        <taxon>Pseudomonadota</taxon>
        <taxon>Gammaproteobacteria</taxon>
        <taxon>Pseudomonadales</taxon>
        <taxon>Pseudomonadaceae</taxon>
        <taxon>Pseudomonas</taxon>
    </lineage>
</organism>
<evidence type="ECO:0000256" key="1">
    <source>
        <dbReference type="ARBA" id="ARBA00004417"/>
    </source>
</evidence>
<evidence type="ECO:0000256" key="6">
    <source>
        <dbReference type="ARBA" id="ARBA00022741"/>
    </source>
</evidence>
<keyword evidence="9" id="KW-0472">Membrane</keyword>
<sequence>MSNGTSQPILSVQQLSIDVGMGANSRRVVDHLSFDLFAGQTLCIAGESGSGKSLSSLAIMGLLPKAVRVAEGAISFEGRDLIGVPERELQRLRGKQIGMIFQEPMTSLNPLMTVGQQLQETLRRHEPLGRQALRQRAREMLESVRMPQVEKRLQQYPHELSGGMRQRVMIAMAMLCRPKVLIADEPTTALDVTIQAQILELMRELQQVYGTSLLMITHDMGVVAEMADQVVVMNHGRTEEQAPVRQLFTQPQADYTRKLLAAVPVLGTAGQPGDVSQQPVVLQVRDLSVRFPVRMGWFEEDKQVHAVEGLNFELRQGETLGLVGESGCGKSTTGKALMNMLAYQGSVQLFGKELNGLHGAQLQAVRRDIQMVFQDPYAALNPRKNILELVGEPLLIHDQLPLAQRQERVAELLRQVDMPADAMYRYPHQFSGGQRQRICIARALALNPKVIIADESVSALDVSVQAQVLELLEQLREQHRLSYLFISHDMAVVERICHRVAVMYGGQIVEIGRRDHVLHNPQHPYTKRLLSAVPMPDVDQKRDFKALLQEFEQPSPIKGKGFEASRQKFHDVGGGGALGGGGVVDGEPSSAMPSRYCLVAGRGADKDIQARLEDVAHLGVMLPLLSSIGGVKSP</sequence>
<comment type="similarity">
    <text evidence="2">Belongs to the ABC transporter superfamily.</text>
</comment>
<dbReference type="PANTHER" id="PTHR43297">
    <property type="entry name" value="OLIGOPEPTIDE TRANSPORT ATP-BINDING PROTEIN APPD"/>
    <property type="match status" value="1"/>
</dbReference>
<dbReference type="SUPFAM" id="SSF52540">
    <property type="entry name" value="P-loop containing nucleoside triphosphate hydrolases"/>
    <property type="match status" value="2"/>
</dbReference>
<evidence type="ECO:0000259" key="10">
    <source>
        <dbReference type="PROSITE" id="PS50893"/>
    </source>
</evidence>
<keyword evidence="6" id="KW-0547">Nucleotide-binding</keyword>
<dbReference type="Gene3D" id="3.40.50.300">
    <property type="entry name" value="P-loop containing nucleotide triphosphate hydrolases"/>
    <property type="match status" value="2"/>
</dbReference>
<keyword evidence="8" id="KW-1278">Translocase</keyword>
<dbReference type="Pfam" id="PF08352">
    <property type="entry name" value="oligo_HPY"/>
    <property type="match status" value="2"/>
</dbReference>
<protein>
    <submittedName>
        <fullName evidence="11">ABC transporter ATP-binding protein</fullName>
    </submittedName>
</protein>
<gene>
    <name evidence="11" type="ORF">JTY93_05015</name>
</gene>
<keyword evidence="3" id="KW-0813">Transport</keyword>
<feature type="domain" description="ABC transporter" evidence="10">
    <location>
        <begin position="10"/>
        <end position="260"/>
    </location>
</feature>
<dbReference type="PROSITE" id="PS50893">
    <property type="entry name" value="ABC_TRANSPORTER_2"/>
    <property type="match status" value="2"/>
</dbReference>
<comment type="subcellular location">
    <subcellularLocation>
        <location evidence="1">Cell inner membrane</location>
        <topology evidence="1">Peripheral membrane protein</topology>
    </subcellularLocation>
</comment>